<comment type="function">
    <text evidence="12">Initiates the restart of stalled replication forks, which reloads the replicative helicase on sites other than the origin of replication. Recognizes and binds to abandoned replication forks and remodels them to uncover a helicase loading site. Promotes assembly of the primosome at these replication forks.</text>
</comment>
<dbReference type="InterPro" id="IPR042115">
    <property type="entry name" value="PriA_3primeBD_sf"/>
</dbReference>
<feature type="domain" description="Helicase ATP-binding" evidence="13">
    <location>
        <begin position="280"/>
        <end position="446"/>
    </location>
</feature>
<dbReference type="GO" id="GO:0043138">
    <property type="term" value="F:3'-5' DNA helicase activity"/>
    <property type="evidence" value="ECO:0007669"/>
    <property type="project" value="UniProtKB-EC"/>
</dbReference>
<dbReference type="KEGG" id="vne:CFK40_12755"/>
<dbReference type="PROSITE" id="PS51194">
    <property type="entry name" value="HELICASE_CTER"/>
    <property type="match status" value="1"/>
</dbReference>
<dbReference type="Pfam" id="PF18074">
    <property type="entry name" value="PriA_C"/>
    <property type="match status" value="1"/>
</dbReference>
<dbReference type="AlphaFoldDB" id="A0A221MDQ2"/>
<evidence type="ECO:0000256" key="7">
    <source>
        <dbReference type="ARBA" id="ARBA00022833"/>
    </source>
</evidence>
<dbReference type="CDD" id="cd18804">
    <property type="entry name" value="SF2_C_priA"/>
    <property type="match status" value="1"/>
</dbReference>
<evidence type="ECO:0000256" key="11">
    <source>
        <dbReference type="ARBA" id="ARBA00048988"/>
    </source>
</evidence>
<keyword evidence="9 12" id="KW-0238">DNA-binding</keyword>
<feature type="binding site" evidence="12">
    <location>
        <position position="551"/>
    </location>
    <ligand>
        <name>Zn(2+)</name>
        <dbReference type="ChEBI" id="CHEBI:29105"/>
        <label>1</label>
    </ligand>
</feature>
<keyword evidence="1 12" id="KW-0639">Primosome</keyword>
<dbReference type="CDD" id="cd17929">
    <property type="entry name" value="DEXHc_priA"/>
    <property type="match status" value="1"/>
</dbReference>
<dbReference type="Gene3D" id="3.40.50.300">
    <property type="entry name" value="P-loop containing nucleotide triphosphate hydrolases"/>
    <property type="match status" value="2"/>
</dbReference>
<dbReference type="HAMAP" id="MF_00983">
    <property type="entry name" value="PriA"/>
    <property type="match status" value="1"/>
</dbReference>
<keyword evidence="4 12" id="KW-0547">Nucleotide-binding</keyword>
<proteinExistence type="inferred from homology"/>
<keyword evidence="3 12" id="KW-0479">Metal-binding</keyword>
<dbReference type="GO" id="GO:0005524">
    <property type="term" value="F:ATP binding"/>
    <property type="evidence" value="ECO:0007669"/>
    <property type="project" value="UniProtKB-UniRule"/>
</dbReference>
<sequence>MSIAKVIVDVPAKQINQTFDYAIPSRLEHVLVPGMRVIVPFGPRKIMGFVMEITSISSSHVKLKEVLDVLDLTPVLTNELLELGQWLAEETVSLFITAYQVMLPQVLKSQYKKELVRMTDEELDPAMESLFAGRDIVPYEEFAQSTIRYQKLLKAINNGDISVDYLVKSRITKKTETMIKPAITDHLLEEAYNDMSNKAKKQRELLAYFIQNKEAITKKQLMSKINTSAATIKSLLDKKLLVSTKMEVYRNPYDDASIERTEPLTLTDQQNQAIKPIKQTIADNSHDVFLLHGVTGSGKTEIYLQAISDVIENGKEAIVLVPEISLTPQMVHRFKGRFGSDVAVMHSALSSGEKYDEWRKIYRQKVKVVVGARSAVFAPFENLGIIIIDEEHETSYKQEDQPKYHARDVAIERGNYHHCPVILGSATPTLESYARAKKGVYQLATLSKRTNEKAMPEVEIVDMRNELHEGNRTMFSRKLKEKVESCIAKNEQIVLLLNRRGYSTFVMCRDCGHVKECPHCDIALTYHKNSNQLKCHYCSYEEPMPTICPECSSDLIRYFGTGTQRVEEALTQLIPEARVIRMDVDTTRRKGAHEKLLNQFGNGEADILLGTQMIAKGLDFENVTLVGVMTADSMLHLPDFRSSEKTFQLLTQVSGRAGRHELPGEVIVQTYTPDHYSIELASQYSFTDFYLKEMAMRKTFHYPPYVFLALITVSHPNQVKVVQTTQKIVQSLLNSVKEETIILGPTPSPMARIKDRYRYQCMVKYKNEPTLRTIIQNIMNQYEADIRKDDLLISVDMQPYQMM</sequence>
<dbReference type="GO" id="GO:0003677">
    <property type="term" value="F:DNA binding"/>
    <property type="evidence" value="ECO:0007669"/>
    <property type="project" value="UniProtKB-UniRule"/>
</dbReference>
<dbReference type="PANTHER" id="PTHR30580">
    <property type="entry name" value="PRIMOSOMAL PROTEIN N"/>
    <property type="match status" value="1"/>
</dbReference>
<gene>
    <name evidence="12" type="primary">priA</name>
    <name evidence="15" type="ORF">CFK40_12755</name>
</gene>
<dbReference type="Pfam" id="PF00271">
    <property type="entry name" value="Helicase_C"/>
    <property type="match status" value="1"/>
</dbReference>
<dbReference type="NCBIfam" id="TIGR00595">
    <property type="entry name" value="priA"/>
    <property type="match status" value="1"/>
</dbReference>
<dbReference type="Gene3D" id="3.40.1440.60">
    <property type="entry name" value="PriA, 3(prime) DNA-binding domain"/>
    <property type="match status" value="1"/>
</dbReference>
<evidence type="ECO:0000256" key="1">
    <source>
        <dbReference type="ARBA" id="ARBA00022515"/>
    </source>
</evidence>
<comment type="catalytic activity">
    <reaction evidence="12">
        <text>Couples ATP hydrolysis with the unwinding of duplex DNA by translocating in the 3'-5' direction.</text>
        <dbReference type="EC" id="5.6.2.4"/>
    </reaction>
</comment>
<feature type="binding site" evidence="12">
    <location>
        <position position="517"/>
    </location>
    <ligand>
        <name>Zn(2+)</name>
        <dbReference type="ChEBI" id="CHEBI:29105"/>
        <label>2</label>
    </ligand>
</feature>
<dbReference type="GO" id="GO:0006270">
    <property type="term" value="P:DNA replication initiation"/>
    <property type="evidence" value="ECO:0007669"/>
    <property type="project" value="TreeGrafter"/>
</dbReference>
<dbReference type="SMART" id="SM00490">
    <property type="entry name" value="HELICc"/>
    <property type="match status" value="1"/>
</dbReference>
<comment type="catalytic activity">
    <reaction evidence="11 12">
        <text>ATP + H2O = ADP + phosphate + H(+)</text>
        <dbReference type="Rhea" id="RHEA:13065"/>
        <dbReference type="ChEBI" id="CHEBI:15377"/>
        <dbReference type="ChEBI" id="CHEBI:15378"/>
        <dbReference type="ChEBI" id="CHEBI:30616"/>
        <dbReference type="ChEBI" id="CHEBI:43474"/>
        <dbReference type="ChEBI" id="CHEBI:456216"/>
        <dbReference type="EC" id="5.6.2.4"/>
    </reaction>
</comment>
<evidence type="ECO:0000256" key="6">
    <source>
        <dbReference type="ARBA" id="ARBA00022806"/>
    </source>
</evidence>
<evidence type="ECO:0000256" key="2">
    <source>
        <dbReference type="ARBA" id="ARBA00022705"/>
    </source>
</evidence>
<dbReference type="Pfam" id="PF17764">
    <property type="entry name" value="PriA_3primeBD"/>
    <property type="match status" value="1"/>
</dbReference>
<dbReference type="GO" id="GO:1990077">
    <property type="term" value="C:primosome complex"/>
    <property type="evidence" value="ECO:0007669"/>
    <property type="project" value="UniProtKB-UniRule"/>
</dbReference>
<dbReference type="Proteomes" id="UP000204391">
    <property type="component" value="Chromosome"/>
</dbReference>
<dbReference type="InterPro" id="IPR014001">
    <property type="entry name" value="Helicase_ATP-bd"/>
</dbReference>
<dbReference type="PROSITE" id="PS51192">
    <property type="entry name" value="HELICASE_ATP_BIND_1"/>
    <property type="match status" value="1"/>
</dbReference>
<keyword evidence="8 12" id="KW-0067">ATP-binding</keyword>
<evidence type="ECO:0000256" key="12">
    <source>
        <dbReference type="HAMAP-Rule" id="MF_00983"/>
    </source>
</evidence>
<dbReference type="InterPro" id="IPR041222">
    <property type="entry name" value="PriA_3primeBD"/>
</dbReference>
<dbReference type="FunFam" id="3.40.1440.60:FF:000001">
    <property type="entry name" value="Primosomal protein N"/>
    <property type="match status" value="1"/>
</dbReference>
<feature type="binding site" evidence="12">
    <location>
        <position position="535"/>
    </location>
    <ligand>
        <name>Zn(2+)</name>
        <dbReference type="ChEBI" id="CHEBI:29105"/>
        <label>2</label>
    </ligand>
</feature>
<dbReference type="InterPro" id="IPR005259">
    <property type="entry name" value="PriA"/>
</dbReference>
<evidence type="ECO:0000256" key="5">
    <source>
        <dbReference type="ARBA" id="ARBA00022801"/>
    </source>
</evidence>
<dbReference type="GO" id="GO:0008270">
    <property type="term" value="F:zinc ion binding"/>
    <property type="evidence" value="ECO:0007669"/>
    <property type="project" value="UniProtKB-UniRule"/>
</dbReference>
<dbReference type="GO" id="GO:0006302">
    <property type="term" value="P:double-strand break repair"/>
    <property type="evidence" value="ECO:0007669"/>
    <property type="project" value="InterPro"/>
</dbReference>
<dbReference type="EC" id="5.6.2.4" evidence="12"/>
<keyword evidence="7 12" id="KW-0862">Zinc</keyword>
<dbReference type="EMBL" id="CP022437">
    <property type="protein sequence ID" value="ASN05818.1"/>
    <property type="molecule type" value="Genomic_DNA"/>
</dbReference>
<keyword evidence="5 12" id="KW-0378">Hydrolase</keyword>
<dbReference type="PANTHER" id="PTHR30580:SF0">
    <property type="entry name" value="PRIMOSOMAL PROTEIN N"/>
    <property type="match status" value="1"/>
</dbReference>
<dbReference type="NCBIfam" id="NF004066">
    <property type="entry name" value="PRK05580.1-3"/>
    <property type="match status" value="1"/>
</dbReference>
<evidence type="ECO:0000256" key="8">
    <source>
        <dbReference type="ARBA" id="ARBA00022840"/>
    </source>
</evidence>
<dbReference type="Pfam" id="PF18319">
    <property type="entry name" value="Zn_ribbon_PriA"/>
    <property type="match status" value="1"/>
</dbReference>
<evidence type="ECO:0000313" key="15">
    <source>
        <dbReference type="EMBL" id="ASN05818.1"/>
    </source>
</evidence>
<feature type="binding site" evidence="12">
    <location>
        <position position="520"/>
    </location>
    <ligand>
        <name>Zn(2+)</name>
        <dbReference type="ChEBI" id="CHEBI:29105"/>
        <label>2</label>
    </ligand>
</feature>
<keyword evidence="10 12" id="KW-0413">Isomerase</keyword>
<feature type="binding site" evidence="12">
    <location>
        <position position="548"/>
    </location>
    <ligand>
        <name>Zn(2+)</name>
        <dbReference type="ChEBI" id="CHEBI:29105"/>
        <label>1</label>
    </ligand>
</feature>
<keyword evidence="6 12" id="KW-0347">Helicase</keyword>
<feature type="binding site" evidence="12">
    <location>
        <position position="511"/>
    </location>
    <ligand>
        <name>Zn(2+)</name>
        <dbReference type="ChEBI" id="CHEBI:29105"/>
        <label>1</label>
    </ligand>
</feature>
<protein>
    <recommendedName>
        <fullName evidence="12">Replication restart protein PriA</fullName>
    </recommendedName>
    <alternativeName>
        <fullName evidence="12">ATP-dependent DNA helicase PriA</fullName>
        <ecNumber evidence="12">5.6.2.4</ecNumber>
    </alternativeName>
    <alternativeName>
        <fullName evidence="12">DNA 3'-5' helicase PriA</fullName>
    </alternativeName>
</protein>
<evidence type="ECO:0000259" key="13">
    <source>
        <dbReference type="PROSITE" id="PS51192"/>
    </source>
</evidence>
<dbReference type="FunFam" id="3.40.50.300:FF:000489">
    <property type="entry name" value="Primosome assembly protein PriA"/>
    <property type="match status" value="1"/>
</dbReference>
<dbReference type="InterPro" id="IPR001650">
    <property type="entry name" value="Helicase_C-like"/>
</dbReference>
<comment type="cofactor">
    <cofactor evidence="12">
        <name>Zn(2+)</name>
        <dbReference type="ChEBI" id="CHEBI:29105"/>
    </cofactor>
    <text evidence="12">Binds 2 zinc ions per subunit.</text>
</comment>
<dbReference type="GO" id="GO:0006310">
    <property type="term" value="P:DNA recombination"/>
    <property type="evidence" value="ECO:0007669"/>
    <property type="project" value="InterPro"/>
</dbReference>
<keyword evidence="2 12" id="KW-0235">DNA replication</keyword>
<organism evidence="15 16">
    <name type="scientific">Virgibacillus necropolis</name>
    <dbReference type="NCBI Taxonomy" id="163877"/>
    <lineage>
        <taxon>Bacteria</taxon>
        <taxon>Bacillati</taxon>
        <taxon>Bacillota</taxon>
        <taxon>Bacilli</taxon>
        <taxon>Bacillales</taxon>
        <taxon>Bacillaceae</taxon>
        <taxon>Virgibacillus</taxon>
    </lineage>
</organism>
<name>A0A221MDQ2_9BACI</name>
<dbReference type="GO" id="GO:0016887">
    <property type="term" value="F:ATP hydrolysis activity"/>
    <property type="evidence" value="ECO:0007669"/>
    <property type="project" value="RHEA"/>
</dbReference>
<evidence type="ECO:0000256" key="3">
    <source>
        <dbReference type="ARBA" id="ARBA00022723"/>
    </source>
</evidence>
<dbReference type="GO" id="GO:0006269">
    <property type="term" value="P:DNA replication, synthesis of primer"/>
    <property type="evidence" value="ECO:0007669"/>
    <property type="project" value="UniProtKB-KW"/>
</dbReference>
<comment type="subunit">
    <text evidence="12">Component of the replication restart primosome.</text>
</comment>
<dbReference type="InterPro" id="IPR027417">
    <property type="entry name" value="P-loop_NTPase"/>
</dbReference>
<dbReference type="OrthoDB" id="9759544at2"/>
<evidence type="ECO:0000259" key="14">
    <source>
        <dbReference type="PROSITE" id="PS51194"/>
    </source>
</evidence>
<dbReference type="InterPro" id="IPR011545">
    <property type="entry name" value="DEAD/DEAH_box_helicase_dom"/>
</dbReference>
<dbReference type="InterPro" id="IPR041236">
    <property type="entry name" value="PriA_C"/>
</dbReference>
<keyword evidence="16" id="KW-1185">Reference proteome</keyword>
<accession>A0A221MDQ2</accession>
<dbReference type="SMART" id="SM00487">
    <property type="entry name" value="DEXDc"/>
    <property type="match status" value="1"/>
</dbReference>
<dbReference type="Pfam" id="PF00270">
    <property type="entry name" value="DEAD"/>
    <property type="match status" value="1"/>
</dbReference>
<dbReference type="InterPro" id="IPR040498">
    <property type="entry name" value="PriA_CRR"/>
</dbReference>
<feature type="binding site" evidence="12">
    <location>
        <position position="508"/>
    </location>
    <ligand>
        <name>Zn(2+)</name>
        <dbReference type="ChEBI" id="CHEBI:29105"/>
        <label>1</label>
    </ligand>
</feature>
<feature type="binding site" evidence="12">
    <location>
        <position position="538"/>
    </location>
    <ligand>
        <name>Zn(2+)</name>
        <dbReference type="ChEBI" id="CHEBI:29105"/>
        <label>2</label>
    </ligand>
</feature>
<dbReference type="SUPFAM" id="SSF52540">
    <property type="entry name" value="P-loop containing nucleoside triphosphate hydrolases"/>
    <property type="match status" value="2"/>
</dbReference>
<dbReference type="RefSeq" id="WP_089532666.1">
    <property type="nucleotide sequence ID" value="NZ_CP022437.1"/>
</dbReference>
<evidence type="ECO:0000256" key="4">
    <source>
        <dbReference type="ARBA" id="ARBA00022741"/>
    </source>
</evidence>
<evidence type="ECO:0000313" key="16">
    <source>
        <dbReference type="Proteomes" id="UP000204391"/>
    </source>
</evidence>
<evidence type="ECO:0000256" key="10">
    <source>
        <dbReference type="ARBA" id="ARBA00023235"/>
    </source>
</evidence>
<comment type="similarity">
    <text evidence="12">Belongs to the helicase family. PriA subfamily.</text>
</comment>
<feature type="domain" description="Helicase C-terminal" evidence="14">
    <location>
        <begin position="543"/>
        <end position="697"/>
    </location>
</feature>
<reference evidence="15 16" key="1">
    <citation type="journal article" date="2003" name="Int. J. Syst. Evol. Microbiol.">
        <title>Virgibacillus carmonensis sp. nov., Virgibacillus necropolis sp. nov. and Virgibacillus picturae sp. nov., three novel species isolated from deteriorated mural paintings, transfer of the species of the genus salibacillus to Virgibacillus, as Virgibacillus marismortui comb. nov. and Virgibacillus salexigens comb. nov., and emended description of the genus Virgibacillus.</title>
        <authorList>
            <person name="Heyrman J."/>
            <person name="Logan N.A."/>
            <person name="Busse H.J."/>
            <person name="Balcaen A."/>
            <person name="Lebbe L."/>
            <person name="Rodriguez-Diaz M."/>
            <person name="Swings J."/>
            <person name="De Vos P."/>
        </authorList>
    </citation>
    <scope>NUCLEOTIDE SEQUENCE [LARGE SCALE GENOMIC DNA]</scope>
    <source>
        <strain evidence="15 16">LMG 19488</strain>
    </source>
</reference>
<evidence type="ECO:0000256" key="9">
    <source>
        <dbReference type="ARBA" id="ARBA00023125"/>
    </source>
</evidence>